<dbReference type="RefSeq" id="WP_279616969.1">
    <property type="nucleotide sequence ID" value="NZ_JBIRUT010000024.1"/>
</dbReference>
<evidence type="ECO:0000313" key="2">
    <source>
        <dbReference type="Proteomes" id="UP001611397"/>
    </source>
</evidence>
<comment type="caution">
    <text evidence="1">The sequence shown here is derived from an EMBL/GenBank/DDBJ whole genome shotgun (WGS) entry which is preliminary data.</text>
</comment>
<protein>
    <recommendedName>
        <fullName evidence="3">Transposase</fullName>
    </recommendedName>
</protein>
<sequence>MVPVIYDPEKLSRAKTGARKDIDYRDERLMVAAGWRCSSPAW</sequence>
<evidence type="ECO:0008006" key="3">
    <source>
        <dbReference type="Google" id="ProtNLM"/>
    </source>
</evidence>
<organism evidence="1 2">
    <name type="scientific">Streptomyces olivaceoviridis</name>
    <name type="common">Streptomyces corchorusii</name>
    <dbReference type="NCBI Taxonomy" id="1921"/>
    <lineage>
        <taxon>Bacteria</taxon>
        <taxon>Bacillati</taxon>
        <taxon>Actinomycetota</taxon>
        <taxon>Actinomycetes</taxon>
        <taxon>Kitasatosporales</taxon>
        <taxon>Streptomycetaceae</taxon>
        <taxon>Streptomyces</taxon>
    </lineage>
</organism>
<name>A0ABW7VIT9_STROI</name>
<proteinExistence type="predicted"/>
<accession>A0ABW7VIT9</accession>
<dbReference type="Proteomes" id="UP001611397">
    <property type="component" value="Unassembled WGS sequence"/>
</dbReference>
<dbReference type="EMBL" id="JBIRWM010000020">
    <property type="protein sequence ID" value="MFI2160610.1"/>
    <property type="molecule type" value="Genomic_DNA"/>
</dbReference>
<gene>
    <name evidence="1" type="ORF">ACH49L_33810</name>
</gene>
<keyword evidence="2" id="KW-1185">Reference proteome</keyword>
<reference evidence="1 2" key="1">
    <citation type="submission" date="2024-10" db="EMBL/GenBank/DDBJ databases">
        <title>The Natural Products Discovery Center: Release of the First 8490 Sequenced Strains for Exploring Actinobacteria Biosynthetic Diversity.</title>
        <authorList>
            <person name="Kalkreuter E."/>
            <person name="Kautsar S.A."/>
            <person name="Yang D."/>
            <person name="Bader C.D."/>
            <person name="Teijaro C.N."/>
            <person name="Fluegel L."/>
            <person name="Davis C.M."/>
            <person name="Simpson J.R."/>
            <person name="Lauterbach L."/>
            <person name="Steele A.D."/>
            <person name="Gui C."/>
            <person name="Meng S."/>
            <person name="Li G."/>
            <person name="Viehrig K."/>
            <person name="Ye F."/>
            <person name="Su P."/>
            <person name="Kiefer A.F."/>
            <person name="Nichols A."/>
            <person name="Cepeda A.J."/>
            <person name="Yan W."/>
            <person name="Fan B."/>
            <person name="Jiang Y."/>
            <person name="Adhikari A."/>
            <person name="Zheng C.-J."/>
            <person name="Schuster L."/>
            <person name="Cowan T.M."/>
            <person name="Smanski M.J."/>
            <person name="Chevrette M.G."/>
            <person name="De Carvalho L.P.S."/>
            <person name="Shen B."/>
        </authorList>
    </citation>
    <scope>NUCLEOTIDE SEQUENCE [LARGE SCALE GENOMIC DNA]</scope>
    <source>
        <strain evidence="1 2">NPDC020295</strain>
    </source>
</reference>
<evidence type="ECO:0000313" key="1">
    <source>
        <dbReference type="EMBL" id="MFI2160610.1"/>
    </source>
</evidence>